<dbReference type="OrthoDB" id="782771at2759"/>
<feature type="region of interest" description="Disordered" evidence="1">
    <location>
        <begin position="66"/>
        <end position="115"/>
    </location>
</feature>
<dbReference type="GO" id="GO:0005634">
    <property type="term" value="C:nucleus"/>
    <property type="evidence" value="ECO:0007669"/>
    <property type="project" value="TreeGrafter"/>
</dbReference>
<name>A0A7I8K8Y5_SPIIN</name>
<dbReference type="PANTHER" id="PTHR33077">
    <property type="entry name" value="PROTEIN TIFY 4A-RELATED-RELATED"/>
    <property type="match status" value="1"/>
</dbReference>
<dbReference type="InterPro" id="IPR040390">
    <property type="entry name" value="TIFY/JAZ"/>
</dbReference>
<reference evidence="2" key="1">
    <citation type="submission" date="2020-02" db="EMBL/GenBank/DDBJ databases">
        <authorList>
            <person name="Scholz U."/>
            <person name="Mascher M."/>
            <person name="Fiebig A."/>
        </authorList>
    </citation>
    <scope>NUCLEOTIDE SEQUENCE</scope>
</reference>
<evidence type="ECO:0000313" key="3">
    <source>
        <dbReference type="Proteomes" id="UP000663760"/>
    </source>
</evidence>
<organism evidence="2 3">
    <name type="scientific">Spirodela intermedia</name>
    <name type="common">Intermediate duckweed</name>
    <dbReference type="NCBI Taxonomy" id="51605"/>
    <lineage>
        <taxon>Eukaryota</taxon>
        <taxon>Viridiplantae</taxon>
        <taxon>Streptophyta</taxon>
        <taxon>Embryophyta</taxon>
        <taxon>Tracheophyta</taxon>
        <taxon>Spermatophyta</taxon>
        <taxon>Magnoliopsida</taxon>
        <taxon>Liliopsida</taxon>
        <taxon>Araceae</taxon>
        <taxon>Lemnoideae</taxon>
        <taxon>Spirodela</taxon>
    </lineage>
</organism>
<sequence>MAPRSGKLMGVPFFGSCSVEESPPAALRRSSSGGPPCSTLTIFYAGRISVCKVTEGQAMEILAAAQRGAVDDEEREAGAENTNDEADTGQLRHLTAEHRRPPPPPPPPPPQLTMNLGQSMVRSLHRFLVDRRARAATAEFSPSGAYPQLDHCRRRRV</sequence>
<dbReference type="GO" id="GO:2000022">
    <property type="term" value="P:regulation of jasmonic acid mediated signaling pathway"/>
    <property type="evidence" value="ECO:0007669"/>
    <property type="project" value="TreeGrafter"/>
</dbReference>
<dbReference type="AlphaFoldDB" id="A0A7I8K8Y5"/>
<dbReference type="EMBL" id="LR746267">
    <property type="protein sequence ID" value="CAA7394032.1"/>
    <property type="molecule type" value="Genomic_DNA"/>
</dbReference>
<dbReference type="GO" id="GO:0009611">
    <property type="term" value="P:response to wounding"/>
    <property type="evidence" value="ECO:0007669"/>
    <property type="project" value="TreeGrafter"/>
</dbReference>
<keyword evidence="3" id="KW-1185">Reference proteome</keyword>
<feature type="compositionally biased region" description="Pro residues" evidence="1">
    <location>
        <begin position="102"/>
        <end position="111"/>
    </location>
</feature>
<dbReference type="GO" id="GO:0031347">
    <property type="term" value="P:regulation of defense response"/>
    <property type="evidence" value="ECO:0007669"/>
    <property type="project" value="TreeGrafter"/>
</dbReference>
<gene>
    <name evidence="2" type="ORF">SI8410_04004693</name>
</gene>
<proteinExistence type="predicted"/>
<evidence type="ECO:0000313" key="2">
    <source>
        <dbReference type="EMBL" id="CAA7394032.1"/>
    </source>
</evidence>
<dbReference type="PANTHER" id="PTHR33077:SF17">
    <property type="entry name" value="PROTEIN TIFY 5B"/>
    <property type="match status" value="1"/>
</dbReference>
<evidence type="ECO:0000256" key="1">
    <source>
        <dbReference type="SAM" id="MobiDB-lite"/>
    </source>
</evidence>
<accession>A0A7I8K8Y5</accession>
<dbReference type="Proteomes" id="UP000663760">
    <property type="component" value="Chromosome 4"/>
</dbReference>
<protein>
    <submittedName>
        <fullName evidence="2">Uncharacterized protein</fullName>
    </submittedName>
</protein>